<dbReference type="GO" id="GO:0006048">
    <property type="term" value="P:UDP-N-acetylglucosamine biosynthetic process"/>
    <property type="evidence" value="ECO:0007669"/>
    <property type="project" value="InterPro"/>
</dbReference>
<sequence length="392" mass="41521">MESVGAVVFLPRDHANEMPLLLEKLLFSPGAVWLCEALKSAGVGRFLVVCHDDDREAAAACFPADTEFVTTGADDAGAKLSAFLTREPGKVVVVTRPVLLAPDGLNFLPAGQSPKVETGMYCMSTEVLAADLAAGEDFAGALKLHGGAVSETCAMPLQSRNPAMWRMYQGQAQVLEVSRLERMGARFIDPGSFFSDPTVRVGKGTVILPGTILRGKTTIGADCEIGPNSMIQDCVIGDGVTVNASQLNESTVADRTKVGPFAYVRPHCHVGADVKVGDFVELKNSTIGDGTKISHLTYVGDSDVGDHVNFGCGTVTVNYDGTAKYRTTIGDHAFIGCNTNLVAPVKIGDRAYTAAGSTVTEDVPADSLCIARSPQTIKVQWAAKRRRAKGRK</sequence>
<dbReference type="PANTHER" id="PTHR43584:SF3">
    <property type="entry name" value="BIFUNCTIONAL PROTEIN GLMU"/>
    <property type="match status" value="1"/>
</dbReference>
<dbReference type="InterPro" id="IPR001451">
    <property type="entry name" value="Hexapep"/>
</dbReference>
<dbReference type="CDD" id="cd03353">
    <property type="entry name" value="LbH_GlmU_C"/>
    <property type="match status" value="1"/>
</dbReference>
<dbReference type="STRING" id="1297617.IB211_03333"/>
<evidence type="ECO:0000256" key="13">
    <source>
        <dbReference type="ARBA" id="ARBA00023316"/>
    </source>
</evidence>
<evidence type="ECO:0000256" key="2">
    <source>
        <dbReference type="ARBA" id="ARBA00004496"/>
    </source>
</evidence>
<organism evidence="17 18">
    <name type="scientific">Intestinimonas butyriciproducens</name>
    <dbReference type="NCBI Taxonomy" id="1297617"/>
    <lineage>
        <taxon>Bacteria</taxon>
        <taxon>Bacillati</taxon>
        <taxon>Bacillota</taxon>
        <taxon>Clostridia</taxon>
        <taxon>Eubacteriales</taxon>
        <taxon>Intestinimonas</taxon>
    </lineage>
</organism>
<comment type="function">
    <text evidence="16">Catalyzes the last two sequential reactions in the de novo biosynthetic pathway for UDP-N-acetylglucosamine (UDP-GlcNAc). The C-terminal domain catalyzes the transfer of acetyl group from acetyl coenzyme A to glucosamine-1-phosphate (GlcN-1-P) to produce N-acetylglucosamine-1-phosphate (GlcNAc-1-P), which is converted into UDP-GlcNAc by the transfer of uridine 5-monophosphate (from uridine 5-triphosphate), a reaction catalyzed by the N-terminal domain.</text>
</comment>
<comment type="similarity">
    <text evidence="4">In the N-terminal section; belongs to the N-acetylglucosamine-1-phosphate uridyltransferase family.</text>
</comment>
<proteinExistence type="inferred from homology"/>
<keyword evidence="9" id="KW-0460">Magnesium</keyword>
<protein>
    <submittedName>
        <fullName evidence="17">N-acetylglucosamine-1-phosphate uridyltransferase</fullName>
        <ecNumber evidence="17">2.3.1.157</ecNumber>
        <ecNumber evidence="17">2.7.7.23</ecNumber>
    </submittedName>
</protein>
<keyword evidence="11" id="KW-0573">Peptidoglycan synthesis</keyword>
<evidence type="ECO:0000256" key="6">
    <source>
        <dbReference type="ARBA" id="ARBA00022679"/>
    </source>
</evidence>
<keyword evidence="7 17" id="KW-0548">Nucleotidyltransferase</keyword>
<dbReference type="Proteomes" id="UP000064844">
    <property type="component" value="Chromosome"/>
</dbReference>
<evidence type="ECO:0000256" key="8">
    <source>
        <dbReference type="ARBA" id="ARBA00022723"/>
    </source>
</evidence>
<evidence type="ECO:0000256" key="3">
    <source>
        <dbReference type="ARBA" id="ARBA00007707"/>
    </source>
</evidence>
<dbReference type="RefSeq" id="WP_033118295.1">
    <property type="nucleotide sequence ID" value="NZ_CALICV010000069.1"/>
</dbReference>
<reference evidence="17 18" key="1">
    <citation type="journal article" date="2015" name="Nat. Commun.">
        <title>Production of butyrate from lysine and the Amadori product fructoselysine by a human gut commensal.</title>
        <authorList>
            <person name="Bui T.P."/>
            <person name="Ritari J."/>
            <person name="Boeren S."/>
            <person name="de Waard P."/>
            <person name="Plugge C.M."/>
            <person name="de Vos W.M."/>
        </authorList>
    </citation>
    <scope>NUCLEOTIDE SEQUENCE [LARGE SCALE GENOMIC DNA]</scope>
    <source>
        <strain evidence="17 18">AF211</strain>
    </source>
</reference>
<dbReference type="GO" id="GO:0071555">
    <property type="term" value="P:cell wall organization"/>
    <property type="evidence" value="ECO:0007669"/>
    <property type="project" value="UniProtKB-KW"/>
</dbReference>
<keyword evidence="10" id="KW-0133">Cell shape</keyword>
<dbReference type="Pfam" id="PF00132">
    <property type="entry name" value="Hexapep"/>
    <property type="match status" value="2"/>
</dbReference>
<dbReference type="EC" id="2.3.1.157" evidence="17"/>
<dbReference type="GO" id="GO:0009252">
    <property type="term" value="P:peptidoglycan biosynthetic process"/>
    <property type="evidence" value="ECO:0007669"/>
    <property type="project" value="UniProtKB-KW"/>
</dbReference>
<evidence type="ECO:0000256" key="12">
    <source>
        <dbReference type="ARBA" id="ARBA00023315"/>
    </source>
</evidence>
<dbReference type="EMBL" id="CP011307">
    <property type="protein sequence ID" value="ALP95721.1"/>
    <property type="molecule type" value="Genomic_DNA"/>
</dbReference>
<dbReference type="KEGG" id="ibu:IB211_03333"/>
<dbReference type="InterPro" id="IPR038009">
    <property type="entry name" value="GlmU_C_LbH"/>
</dbReference>
<comment type="catalytic activity">
    <reaction evidence="14">
        <text>alpha-D-glucosamine 1-phosphate + acetyl-CoA = N-acetyl-alpha-D-glucosamine 1-phosphate + CoA + H(+)</text>
        <dbReference type="Rhea" id="RHEA:13725"/>
        <dbReference type="ChEBI" id="CHEBI:15378"/>
        <dbReference type="ChEBI" id="CHEBI:57287"/>
        <dbReference type="ChEBI" id="CHEBI:57288"/>
        <dbReference type="ChEBI" id="CHEBI:57776"/>
        <dbReference type="ChEBI" id="CHEBI:58516"/>
        <dbReference type="EC" id="2.3.1.157"/>
    </reaction>
</comment>
<dbReference type="GO" id="GO:0019134">
    <property type="term" value="F:glucosamine-1-phosphate N-acetyltransferase activity"/>
    <property type="evidence" value="ECO:0007669"/>
    <property type="project" value="UniProtKB-EC"/>
</dbReference>
<dbReference type="AlphaFoldDB" id="A0A0S2W8R6"/>
<evidence type="ECO:0000256" key="15">
    <source>
        <dbReference type="ARBA" id="ARBA00048493"/>
    </source>
</evidence>
<dbReference type="GO" id="GO:0008360">
    <property type="term" value="P:regulation of cell shape"/>
    <property type="evidence" value="ECO:0007669"/>
    <property type="project" value="UniProtKB-KW"/>
</dbReference>
<comment type="catalytic activity">
    <reaction evidence="15">
        <text>N-acetyl-alpha-D-glucosamine 1-phosphate + UTP + H(+) = UDP-N-acetyl-alpha-D-glucosamine + diphosphate</text>
        <dbReference type="Rhea" id="RHEA:13509"/>
        <dbReference type="ChEBI" id="CHEBI:15378"/>
        <dbReference type="ChEBI" id="CHEBI:33019"/>
        <dbReference type="ChEBI" id="CHEBI:46398"/>
        <dbReference type="ChEBI" id="CHEBI:57705"/>
        <dbReference type="ChEBI" id="CHEBI:57776"/>
        <dbReference type="EC" id="2.7.7.23"/>
    </reaction>
</comment>
<dbReference type="SUPFAM" id="SSF51161">
    <property type="entry name" value="Trimeric LpxA-like enzymes"/>
    <property type="match status" value="1"/>
</dbReference>
<name>A0A0S2W8R6_9FIRM</name>
<dbReference type="InterPro" id="IPR011004">
    <property type="entry name" value="Trimer_LpxA-like_sf"/>
</dbReference>
<keyword evidence="8" id="KW-0479">Metal-binding</keyword>
<evidence type="ECO:0000256" key="11">
    <source>
        <dbReference type="ARBA" id="ARBA00022984"/>
    </source>
</evidence>
<evidence type="ECO:0000256" key="9">
    <source>
        <dbReference type="ARBA" id="ARBA00022842"/>
    </source>
</evidence>
<keyword evidence="6 17" id="KW-0808">Transferase</keyword>
<comment type="subcellular location">
    <subcellularLocation>
        <location evidence="2">Cytoplasm</location>
    </subcellularLocation>
</comment>
<evidence type="ECO:0000256" key="10">
    <source>
        <dbReference type="ARBA" id="ARBA00022960"/>
    </source>
</evidence>
<keyword evidence="5" id="KW-0963">Cytoplasm</keyword>
<comment type="cofactor">
    <cofactor evidence="1">
        <name>Mg(2+)</name>
        <dbReference type="ChEBI" id="CHEBI:18420"/>
    </cofactor>
</comment>
<evidence type="ECO:0000256" key="4">
    <source>
        <dbReference type="ARBA" id="ARBA00007947"/>
    </source>
</evidence>
<evidence type="ECO:0000313" key="17">
    <source>
        <dbReference type="EMBL" id="ALP95721.1"/>
    </source>
</evidence>
<dbReference type="GO" id="GO:0046872">
    <property type="term" value="F:metal ion binding"/>
    <property type="evidence" value="ECO:0007669"/>
    <property type="project" value="UniProtKB-KW"/>
</dbReference>
<evidence type="ECO:0000256" key="16">
    <source>
        <dbReference type="ARBA" id="ARBA00049628"/>
    </source>
</evidence>
<accession>A0A0S2W8R6</accession>
<dbReference type="PATRIC" id="fig|1297617.4.peg.3423"/>
<evidence type="ECO:0000256" key="5">
    <source>
        <dbReference type="ARBA" id="ARBA00022490"/>
    </source>
</evidence>
<reference evidence="18" key="2">
    <citation type="submission" date="2015-04" db="EMBL/GenBank/DDBJ databases">
        <title>A butyrogenic pathway from the amino acid lysine in a human gut commensal.</title>
        <authorList>
            <person name="de Vos W.M."/>
            <person name="Bui N.T.P."/>
            <person name="Plugge C.M."/>
            <person name="Ritari J."/>
        </authorList>
    </citation>
    <scope>NUCLEOTIDE SEQUENCE [LARGE SCALE GENOMIC DNA]</scope>
    <source>
        <strain evidence="18">AF211</strain>
    </source>
</reference>
<dbReference type="Gene3D" id="2.160.10.10">
    <property type="entry name" value="Hexapeptide repeat proteins"/>
    <property type="match status" value="1"/>
</dbReference>
<dbReference type="eggNOG" id="COG1207">
    <property type="taxonomic scope" value="Bacteria"/>
</dbReference>
<dbReference type="EC" id="2.7.7.23" evidence="17"/>
<comment type="similarity">
    <text evidence="3">In the C-terminal section; belongs to the transferase hexapeptide repeat family.</text>
</comment>
<evidence type="ECO:0000256" key="14">
    <source>
        <dbReference type="ARBA" id="ARBA00048247"/>
    </source>
</evidence>
<evidence type="ECO:0000256" key="7">
    <source>
        <dbReference type="ARBA" id="ARBA00022695"/>
    </source>
</evidence>
<dbReference type="GO" id="GO:0003977">
    <property type="term" value="F:UDP-N-acetylglucosamine diphosphorylase activity"/>
    <property type="evidence" value="ECO:0007669"/>
    <property type="project" value="UniProtKB-EC"/>
</dbReference>
<dbReference type="GO" id="GO:0005737">
    <property type="term" value="C:cytoplasm"/>
    <property type="evidence" value="ECO:0007669"/>
    <property type="project" value="UniProtKB-SubCell"/>
</dbReference>
<keyword evidence="13" id="KW-0961">Cell wall biogenesis/degradation</keyword>
<keyword evidence="12 17" id="KW-0012">Acyltransferase</keyword>
<keyword evidence="18" id="KW-1185">Reference proteome</keyword>
<dbReference type="PANTHER" id="PTHR43584">
    <property type="entry name" value="NUCLEOTIDYL TRANSFERASE"/>
    <property type="match status" value="1"/>
</dbReference>
<gene>
    <name evidence="17" type="ORF">IB211_03333</name>
</gene>
<evidence type="ECO:0000256" key="1">
    <source>
        <dbReference type="ARBA" id="ARBA00001946"/>
    </source>
</evidence>
<evidence type="ECO:0000313" key="18">
    <source>
        <dbReference type="Proteomes" id="UP000064844"/>
    </source>
</evidence>
<dbReference type="InterPro" id="IPR050065">
    <property type="entry name" value="GlmU-like"/>
</dbReference>